<organism evidence="13 14">
    <name type="scientific">Domibacillus epiphyticus</name>
    <dbReference type="NCBI Taxonomy" id="1714355"/>
    <lineage>
        <taxon>Bacteria</taxon>
        <taxon>Bacillati</taxon>
        <taxon>Bacillota</taxon>
        <taxon>Bacilli</taxon>
        <taxon>Bacillales</taxon>
        <taxon>Bacillaceae</taxon>
        <taxon>Domibacillus</taxon>
    </lineage>
</organism>
<protein>
    <recommendedName>
        <fullName evidence="4 11">6-carboxyhexanoate--CoA ligase</fullName>
        <ecNumber evidence="4 11">6.2.1.14</ecNumber>
    </recommendedName>
    <alternativeName>
        <fullName evidence="11">Pimeloyl-CoA synthase</fullName>
    </alternativeName>
</protein>
<proteinExistence type="inferred from homology"/>
<dbReference type="EMBL" id="MSFI01000005">
    <property type="protein sequence ID" value="OMP68286.1"/>
    <property type="molecule type" value="Genomic_DNA"/>
</dbReference>
<evidence type="ECO:0000256" key="8">
    <source>
        <dbReference type="ARBA" id="ARBA00022840"/>
    </source>
</evidence>
<dbReference type="GO" id="GO:0009102">
    <property type="term" value="P:biotin biosynthetic process"/>
    <property type="evidence" value="ECO:0007669"/>
    <property type="project" value="UniProtKB-UniRule"/>
</dbReference>
<evidence type="ECO:0000256" key="9">
    <source>
        <dbReference type="ARBA" id="ARBA00022842"/>
    </source>
</evidence>
<dbReference type="HAMAP" id="MF_00668">
    <property type="entry name" value="BioW"/>
    <property type="match status" value="1"/>
</dbReference>
<dbReference type="Pfam" id="PF03744">
    <property type="entry name" value="BioW"/>
    <property type="match status" value="1"/>
</dbReference>
<dbReference type="InterPro" id="IPR005499">
    <property type="entry name" value="BioW"/>
</dbReference>
<dbReference type="GO" id="GO:0005524">
    <property type="term" value="F:ATP binding"/>
    <property type="evidence" value="ECO:0007669"/>
    <property type="project" value="UniProtKB-KW"/>
</dbReference>
<dbReference type="GO" id="GO:0042410">
    <property type="term" value="F:6-carboxyhexanoate-CoA ligase activity"/>
    <property type="evidence" value="ECO:0007669"/>
    <property type="project" value="UniProtKB-UniRule"/>
</dbReference>
<evidence type="ECO:0000256" key="10">
    <source>
        <dbReference type="ARBA" id="ARBA00049553"/>
    </source>
</evidence>
<evidence type="ECO:0000256" key="3">
    <source>
        <dbReference type="ARBA" id="ARBA00011738"/>
    </source>
</evidence>
<evidence type="ECO:0000256" key="11">
    <source>
        <dbReference type="HAMAP-Rule" id="MF_00668"/>
    </source>
</evidence>
<evidence type="ECO:0000256" key="2">
    <source>
        <dbReference type="ARBA" id="ARBA00005075"/>
    </source>
</evidence>
<keyword evidence="6 11" id="KW-0547">Nucleotide-binding</keyword>
<comment type="pathway">
    <text evidence="2 11">Metabolic intermediate metabolism; pimeloyl-CoA biosynthesis; pimeloyl-CoA from pimelate: step 1/1.</text>
</comment>
<comment type="cofactor">
    <cofactor evidence="1 11">
        <name>Mg(2+)</name>
        <dbReference type="ChEBI" id="CHEBI:18420"/>
    </cofactor>
</comment>
<evidence type="ECO:0000313" key="13">
    <source>
        <dbReference type="EMBL" id="OMP68286.1"/>
    </source>
</evidence>
<keyword evidence="5 11" id="KW-0436">Ligase</keyword>
<keyword evidence="8 11" id="KW-0067">ATP-binding</keyword>
<evidence type="ECO:0000256" key="1">
    <source>
        <dbReference type="ARBA" id="ARBA00001946"/>
    </source>
</evidence>
<dbReference type="NCBIfam" id="NF002360">
    <property type="entry name" value="PRK01322.1"/>
    <property type="match status" value="1"/>
</dbReference>
<dbReference type="EC" id="6.2.1.14" evidence="4 11"/>
<comment type="function">
    <text evidence="11">Catalyzes the transformation of pimelate into pimeloyl-CoA with concomitant hydrolysis of ATP to AMP.</text>
</comment>
<evidence type="ECO:0000256" key="12">
    <source>
        <dbReference type="SAM" id="MobiDB-lite"/>
    </source>
</evidence>
<reference evidence="13 14" key="1">
    <citation type="submission" date="2016-12" db="EMBL/GenBank/DDBJ databases">
        <title>Domibacillus sp. SAB 38T whole genome sequencing.</title>
        <authorList>
            <person name="Verma A."/>
            <person name="Ojha A.K."/>
            <person name="Krishnamurthi S."/>
        </authorList>
    </citation>
    <scope>NUCLEOTIDE SEQUENCE [LARGE SCALE GENOMIC DNA]</scope>
    <source>
        <strain evidence="13 14">SAB 38</strain>
    </source>
</reference>
<dbReference type="AlphaFoldDB" id="A0A1V2ABB6"/>
<dbReference type="UniPathway" id="UPA00999">
    <property type="reaction ID" value="UER00351"/>
</dbReference>
<gene>
    <name evidence="11" type="primary">bioW</name>
    <name evidence="13" type="ORF">BTO28_02625</name>
</gene>
<evidence type="ECO:0000256" key="6">
    <source>
        <dbReference type="ARBA" id="ARBA00022741"/>
    </source>
</evidence>
<name>A0A1V2ABB6_9BACI</name>
<dbReference type="NCBIfam" id="TIGR01204">
    <property type="entry name" value="bioW"/>
    <property type="match status" value="1"/>
</dbReference>
<comment type="subunit">
    <text evidence="3 11">Homodimer.</text>
</comment>
<accession>A0A1V2ABB6</accession>
<sequence length="247" mass="27132">MYSVRMRAAEGGPHEQGGFHISGGETLVPKSVLEETARTYVQKALQHSRGDADFIQVIIEKVSAEHLIRIAPLSVSTIAVQSVEEGHLKAAKCLQNAGVSEKAIKKGIQMLQSTTDLRGAMIVSALTGERLDYRGERGVRATRMGWSKEGYARWSAMHPELSSPRVAEAIVLATKVAHAPFLVAELCWSDDPEYVTGYVSCREKGYVRITHLKEKGDFAGGRIFFVAEDLEIESLIAYLEQTSVLLT</sequence>
<evidence type="ECO:0000256" key="7">
    <source>
        <dbReference type="ARBA" id="ARBA00022756"/>
    </source>
</evidence>
<dbReference type="Proteomes" id="UP000188613">
    <property type="component" value="Unassembled WGS sequence"/>
</dbReference>
<comment type="caution">
    <text evidence="13">The sequence shown here is derived from an EMBL/GenBank/DDBJ whole genome shotgun (WGS) entry which is preliminary data.</text>
</comment>
<keyword evidence="7 11" id="KW-0093">Biotin biosynthesis</keyword>
<keyword evidence="14" id="KW-1185">Reference proteome</keyword>
<evidence type="ECO:0000256" key="4">
    <source>
        <dbReference type="ARBA" id="ARBA00012984"/>
    </source>
</evidence>
<comment type="similarity">
    <text evidence="11">Belongs to the BioW family.</text>
</comment>
<dbReference type="STRING" id="1714355.BTO28_02625"/>
<evidence type="ECO:0000313" key="14">
    <source>
        <dbReference type="Proteomes" id="UP000188613"/>
    </source>
</evidence>
<comment type="catalytic activity">
    <reaction evidence="10 11">
        <text>heptanedioate + ATP + CoA = 6-carboxyhexanoyl-CoA + AMP + diphosphate</text>
        <dbReference type="Rhea" id="RHEA:14781"/>
        <dbReference type="ChEBI" id="CHEBI:30616"/>
        <dbReference type="ChEBI" id="CHEBI:33019"/>
        <dbReference type="ChEBI" id="CHEBI:36165"/>
        <dbReference type="ChEBI" id="CHEBI:57287"/>
        <dbReference type="ChEBI" id="CHEBI:57360"/>
        <dbReference type="ChEBI" id="CHEBI:456215"/>
        <dbReference type="EC" id="6.2.1.14"/>
    </reaction>
</comment>
<dbReference type="GO" id="GO:0000287">
    <property type="term" value="F:magnesium ion binding"/>
    <property type="evidence" value="ECO:0007669"/>
    <property type="project" value="UniProtKB-UniRule"/>
</dbReference>
<feature type="region of interest" description="Disordered" evidence="12">
    <location>
        <begin position="1"/>
        <end position="23"/>
    </location>
</feature>
<evidence type="ECO:0000256" key="5">
    <source>
        <dbReference type="ARBA" id="ARBA00022598"/>
    </source>
</evidence>
<keyword evidence="9 11" id="KW-0460">Magnesium</keyword>